<comment type="caution">
    <text evidence="6">The sequence shown here is derived from an EMBL/GenBank/DDBJ whole genome shotgun (WGS) entry which is preliminary data.</text>
</comment>
<dbReference type="Gene3D" id="2.115.10.20">
    <property type="entry name" value="Glycosyl hydrolase domain, family 43"/>
    <property type="match status" value="1"/>
</dbReference>
<comment type="catalytic activity">
    <reaction evidence="5">
        <text>Hydrolysis of terminal non-reducing alpha-L-arabinofuranoside residues in alpha-L-arabinosides.</text>
        <dbReference type="EC" id="3.2.1.55"/>
    </reaction>
</comment>
<dbReference type="CDD" id="cd08998">
    <property type="entry name" value="GH43_Arb43a-like"/>
    <property type="match status" value="1"/>
</dbReference>
<evidence type="ECO:0000313" key="7">
    <source>
        <dbReference type="Proteomes" id="UP001499951"/>
    </source>
</evidence>
<gene>
    <name evidence="6" type="ORF">GCM10008942_34640</name>
</gene>
<organism evidence="6 7">
    <name type="scientific">Rhizomicrobium electricum</name>
    <dbReference type="NCBI Taxonomy" id="480070"/>
    <lineage>
        <taxon>Bacteria</taxon>
        <taxon>Pseudomonadati</taxon>
        <taxon>Pseudomonadota</taxon>
        <taxon>Alphaproteobacteria</taxon>
        <taxon>Micropepsales</taxon>
        <taxon>Micropepsaceae</taxon>
        <taxon>Rhizomicrobium</taxon>
    </lineage>
</organism>
<proteinExistence type="inferred from homology"/>
<dbReference type="RefSeq" id="WP_208393878.1">
    <property type="nucleotide sequence ID" value="NZ_BAAADD010000009.1"/>
</dbReference>
<dbReference type="SUPFAM" id="SSF75005">
    <property type="entry name" value="Arabinanase/levansucrase/invertase"/>
    <property type="match status" value="1"/>
</dbReference>
<keyword evidence="3 5" id="KW-0378">Hydrolase</keyword>
<dbReference type="InterPro" id="IPR006710">
    <property type="entry name" value="Glyco_hydro_43"/>
</dbReference>
<evidence type="ECO:0000313" key="6">
    <source>
        <dbReference type="EMBL" id="GAA0582776.1"/>
    </source>
</evidence>
<dbReference type="Proteomes" id="UP001499951">
    <property type="component" value="Unassembled WGS sequence"/>
</dbReference>
<dbReference type="PANTHER" id="PTHR43301:SF3">
    <property type="entry name" value="ARABINAN ENDO-1,5-ALPHA-L-ARABINOSIDASE A-RELATED"/>
    <property type="match status" value="1"/>
</dbReference>
<dbReference type="EC" id="3.2.1.55" evidence="5"/>
<dbReference type="InterPro" id="IPR023296">
    <property type="entry name" value="Glyco_hydro_beta-prop_sf"/>
</dbReference>
<evidence type="ECO:0000256" key="4">
    <source>
        <dbReference type="ARBA" id="ARBA00023295"/>
    </source>
</evidence>
<sequence>MNERLSGDITGVHDPAIIRAGYTYYLFSTTLAPQGDPGKPQIPIRISRDLIHWKLSGHVLPSVPGWAKAAIPGIHDLWAPDITYCNGRYWLYYACSTGGSNRSTIGLATTPMLGTAPWTDHGLVLQSREPDDFNAIDPAHLIDRNGRRWLAFGSFWSGIKMVALDRETGRPEQPFVLHSLAERLVPQGAPDPIEAPFLFERGGWYYLVASYDWCCKGASSTYYTVIGRSRDVLGPYVGRDGKSMRQGYGTVLLRADFRDRDRFRGPGHSAVLRDGGRDYIVYHAYDAAKNGMPTLRIAPLQWSSDGWPTAAM</sequence>
<evidence type="ECO:0000256" key="1">
    <source>
        <dbReference type="ARBA" id="ARBA00004834"/>
    </source>
</evidence>
<dbReference type="PIRSF" id="PIRSF026534">
    <property type="entry name" value="Endo_alpha-L-arabinosidase"/>
    <property type="match status" value="1"/>
</dbReference>
<evidence type="ECO:0000256" key="3">
    <source>
        <dbReference type="ARBA" id="ARBA00022801"/>
    </source>
</evidence>
<dbReference type="PANTHER" id="PTHR43301">
    <property type="entry name" value="ARABINAN ENDO-1,5-ALPHA-L-ARABINOSIDASE"/>
    <property type="match status" value="1"/>
</dbReference>
<comment type="similarity">
    <text evidence="2 5">Belongs to the glycosyl hydrolase 43 family.</text>
</comment>
<dbReference type="EMBL" id="BAAADD010000009">
    <property type="protein sequence ID" value="GAA0582776.1"/>
    <property type="molecule type" value="Genomic_DNA"/>
</dbReference>
<evidence type="ECO:0000256" key="2">
    <source>
        <dbReference type="ARBA" id="ARBA00009865"/>
    </source>
</evidence>
<dbReference type="Pfam" id="PF04616">
    <property type="entry name" value="Glyco_hydro_43"/>
    <property type="match status" value="1"/>
</dbReference>
<dbReference type="InterPro" id="IPR050727">
    <property type="entry name" value="GH43_arabinanases"/>
</dbReference>
<protein>
    <recommendedName>
        <fullName evidence="5">Extracellular exo-alpha-(1-&gt;5)-L-arabinofuranosidase</fullName>
        <ecNumber evidence="5">3.2.1.55</ecNumber>
    </recommendedName>
</protein>
<evidence type="ECO:0000256" key="5">
    <source>
        <dbReference type="PIRNR" id="PIRNR026534"/>
    </source>
</evidence>
<name>A0ABN1F654_9PROT</name>
<reference evidence="6 7" key="1">
    <citation type="journal article" date="2019" name="Int. J. Syst. Evol. Microbiol.">
        <title>The Global Catalogue of Microorganisms (GCM) 10K type strain sequencing project: providing services to taxonomists for standard genome sequencing and annotation.</title>
        <authorList>
            <consortium name="The Broad Institute Genomics Platform"/>
            <consortium name="The Broad Institute Genome Sequencing Center for Infectious Disease"/>
            <person name="Wu L."/>
            <person name="Ma J."/>
        </authorList>
    </citation>
    <scope>NUCLEOTIDE SEQUENCE [LARGE SCALE GENOMIC DNA]</scope>
    <source>
        <strain evidence="6 7">JCM 15089</strain>
    </source>
</reference>
<keyword evidence="7" id="KW-1185">Reference proteome</keyword>
<accession>A0ABN1F654</accession>
<comment type="pathway">
    <text evidence="1 5">Glycan metabolism; L-arabinan degradation.</text>
</comment>
<keyword evidence="4 5" id="KW-0326">Glycosidase</keyword>
<dbReference type="InterPro" id="IPR016840">
    <property type="entry name" value="Glyco_hydro_43_endo_a_Ara-ase"/>
</dbReference>